<keyword evidence="3 5" id="KW-0418">Kinase</keyword>
<evidence type="ECO:0000313" key="6">
    <source>
        <dbReference type="Proteomes" id="UP000196386"/>
    </source>
</evidence>
<dbReference type="PANTHER" id="PTHR43085:SF57">
    <property type="entry name" value="CARBOHYDRATE KINASE PFKB DOMAIN-CONTAINING PROTEIN"/>
    <property type="match status" value="1"/>
</dbReference>
<dbReference type="InterPro" id="IPR050306">
    <property type="entry name" value="PfkB_Carbo_kinase"/>
</dbReference>
<evidence type="ECO:0000256" key="1">
    <source>
        <dbReference type="ARBA" id="ARBA00010688"/>
    </source>
</evidence>
<evidence type="ECO:0000256" key="3">
    <source>
        <dbReference type="ARBA" id="ARBA00022777"/>
    </source>
</evidence>
<dbReference type="GO" id="GO:0016301">
    <property type="term" value="F:kinase activity"/>
    <property type="evidence" value="ECO:0007669"/>
    <property type="project" value="UniProtKB-KW"/>
</dbReference>
<dbReference type="InterPro" id="IPR029056">
    <property type="entry name" value="Ribokinase-like"/>
</dbReference>
<proteinExistence type="inferred from homology"/>
<dbReference type="SUPFAM" id="SSF53613">
    <property type="entry name" value="Ribokinase-like"/>
    <property type="match status" value="1"/>
</dbReference>
<keyword evidence="2" id="KW-0808">Transferase</keyword>
<feature type="domain" description="Carbohydrate kinase PfkB" evidence="4">
    <location>
        <begin position="169"/>
        <end position="290"/>
    </location>
</feature>
<gene>
    <name evidence="5" type="ORF">B5F11_15305</name>
</gene>
<name>A0A1Y4MH74_9FIRM</name>
<evidence type="ECO:0000259" key="4">
    <source>
        <dbReference type="Pfam" id="PF00294"/>
    </source>
</evidence>
<dbReference type="EMBL" id="NFKP01000022">
    <property type="protein sequence ID" value="OUP68123.1"/>
    <property type="molecule type" value="Genomic_DNA"/>
</dbReference>
<accession>A0A1Y4MH74</accession>
<reference evidence="6" key="1">
    <citation type="submission" date="2017-04" db="EMBL/GenBank/DDBJ databases">
        <title>Function of individual gut microbiota members based on whole genome sequencing of pure cultures obtained from chicken caecum.</title>
        <authorList>
            <person name="Medvecky M."/>
            <person name="Cejkova D."/>
            <person name="Polansky O."/>
            <person name="Karasova D."/>
            <person name="Kubasova T."/>
            <person name="Cizek A."/>
            <person name="Rychlik I."/>
        </authorList>
    </citation>
    <scope>NUCLEOTIDE SEQUENCE [LARGE SCALE GENOMIC DNA]</scope>
    <source>
        <strain evidence="6">An175</strain>
    </source>
</reference>
<protein>
    <submittedName>
        <fullName evidence="5">Sugar kinase</fullName>
    </submittedName>
</protein>
<dbReference type="Proteomes" id="UP000196386">
    <property type="component" value="Unassembled WGS sequence"/>
</dbReference>
<dbReference type="AlphaFoldDB" id="A0A1Y4MH74"/>
<dbReference type="PANTHER" id="PTHR43085">
    <property type="entry name" value="HEXOKINASE FAMILY MEMBER"/>
    <property type="match status" value="1"/>
</dbReference>
<organism evidence="5 6">
    <name type="scientific">Anaerotruncus colihominis</name>
    <dbReference type="NCBI Taxonomy" id="169435"/>
    <lineage>
        <taxon>Bacteria</taxon>
        <taxon>Bacillati</taxon>
        <taxon>Bacillota</taxon>
        <taxon>Clostridia</taxon>
        <taxon>Eubacteriales</taxon>
        <taxon>Oscillospiraceae</taxon>
        <taxon>Anaerotruncus</taxon>
    </lineage>
</organism>
<evidence type="ECO:0000313" key="5">
    <source>
        <dbReference type="EMBL" id="OUP68123.1"/>
    </source>
</evidence>
<comment type="similarity">
    <text evidence="1">Belongs to the carbohydrate kinase PfkB family.</text>
</comment>
<comment type="caution">
    <text evidence="5">The sequence shown here is derived from an EMBL/GenBank/DDBJ whole genome shotgun (WGS) entry which is preliminary data.</text>
</comment>
<dbReference type="Pfam" id="PF00294">
    <property type="entry name" value="PfkB"/>
    <property type="match status" value="1"/>
</dbReference>
<dbReference type="InterPro" id="IPR011611">
    <property type="entry name" value="PfkB_dom"/>
</dbReference>
<sequence>MSMAKNLDVVTIGSIIKETIVYPDKQIGPVIGSPAAYSSLVMAAQGCKVGIVTYYGYDMENMISELDALDRTGFIPFAYTTTNNLVYRQDGTKYVEYTRKTPDIRFEDISDQYLEADFFKICPMNYEVELDLIEQLDAMGKTVFVDLGGYGGATSEIRHSVETEYGKMVINTICKNCSIVKASEEDLASIIPGKTAEQAAQYLRDAGARIVVVTLGGKGVLYKIGDGAISYRKPYQAVSEAPDGSLNFTGAGDSFGAGFMASYCHSRDVDKAVINGNATASIVIQRPGGCYFKRMPDKQSVEERISSLH</sequence>
<evidence type="ECO:0000256" key="2">
    <source>
        <dbReference type="ARBA" id="ARBA00022679"/>
    </source>
</evidence>
<dbReference type="Gene3D" id="3.40.1190.20">
    <property type="match status" value="1"/>
</dbReference>